<feature type="domain" description="DUF2510" evidence="3">
    <location>
        <begin position="11"/>
        <end position="43"/>
    </location>
</feature>
<evidence type="ECO:0000256" key="1">
    <source>
        <dbReference type="SAM" id="MobiDB-lite"/>
    </source>
</evidence>
<dbReference type="Proteomes" id="UP000034098">
    <property type="component" value="Unassembled WGS sequence"/>
</dbReference>
<evidence type="ECO:0000313" key="5">
    <source>
        <dbReference type="Proteomes" id="UP000034098"/>
    </source>
</evidence>
<dbReference type="AlphaFoldDB" id="A0A0M2HE79"/>
<evidence type="ECO:0000313" key="4">
    <source>
        <dbReference type="EMBL" id="KJL42537.1"/>
    </source>
</evidence>
<feature type="transmembrane region" description="Helical" evidence="2">
    <location>
        <begin position="210"/>
        <end position="228"/>
    </location>
</feature>
<feature type="region of interest" description="Disordered" evidence="1">
    <location>
        <begin position="61"/>
        <end position="96"/>
    </location>
</feature>
<dbReference type="EMBL" id="JYJA01000034">
    <property type="protein sequence ID" value="KJL42537.1"/>
    <property type="molecule type" value="Genomic_DNA"/>
</dbReference>
<keyword evidence="2" id="KW-0472">Membrane</keyword>
<feature type="compositionally biased region" description="Low complexity" evidence="1">
    <location>
        <begin position="74"/>
        <end position="96"/>
    </location>
</feature>
<dbReference type="PATRIC" id="fig|69370.6.peg.2126"/>
<dbReference type="Pfam" id="PF10708">
    <property type="entry name" value="DUF2510"/>
    <property type="match status" value="1"/>
</dbReference>
<organism evidence="4 5">
    <name type="scientific">Microbacterium trichothecenolyticum</name>
    <name type="common">Aureobacterium trichothecenolyticum</name>
    <dbReference type="NCBI Taxonomy" id="69370"/>
    <lineage>
        <taxon>Bacteria</taxon>
        <taxon>Bacillati</taxon>
        <taxon>Actinomycetota</taxon>
        <taxon>Actinomycetes</taxon>
        <taxon>Micrococcales</taxon>
        <taxon>Microbacteriaceae</taxon>
        <taxon>Microbacterium</taxon>
    </lineage>
</organism>
<evidence type="ECO:0000256" key="2">
    <source>
        <dbReference type="SAM" id="Phobius"/>
    </source>
</evidence>
<comment type="caution">
    <text evidence="4">The sequence shown here is derived from an EMBL/GenBank/DDBJ whole genome shotgun (WGS) entry which is preliminary data.</text>
</comment>
<evidence type="ECO:0000259" key="3">
    <source>
        <dbReference type="Pfam" id="PF10708"/>
    </source>
</evidence>
<accession>A0A0M2HE79</accession>
<feature type="transmembrane region" description="Helical" evidence="2">
    <location>
        <begin position="234"/>
        <end position="260"/>
    </location>
</feature>
<reference evidence="4 5" key="1">
    <citation type="submission" date="2015-02" db="EMBL/GenBank/DDBJ databases">
        <title>Draft genome sequences of ten Microbacterium spp. with emphasis on heavy metal contaminated environments.</title>
        <authorList>
            <person name="Corretto E."/>
        </authorList>
    </citation>
    <scope>NUCLEOTIDE SEQUENCE [LARGE SCALE GENOMIC DNA]</scope>
    <source>
        <strain evidence="4 5">DSM 8608</strain>
    </source>
</reference>
<keyword evidence="2" id="KW-1133">Transmembrane helix</keyword>
<dbReference type="OrthoDB" id="5244233at2"/>
<sequence>MSDGSQAGPPPGWYEDASRADRLRWWDGAAWTEDYRPVATDAAATAAIEVAGAADAAAAALSRAQSRARRADSDAAGPDAAGSDAAGSDAAGSATAVGEAPGIVGSAALPSVAEEPQAAAVWPAPSSLAEPAEVRDEASVDAPVPVPEPEVGAAKGETFPDQITPRRPAPVDDRPPMPVVYQPVSSSYVGEMRPPLPEAAPANVPARASIVLIAVAALGGLAVVFWLGGWNESIAGLVSLVSVAFAAGAFFLAIGGLIVATQRRTSRLLSGIAIVVSVGLAAWLSIVATQQALAILN</sequence>
<keyword evidence="5" id="KW-1185">Reference proteome</keyword>
<dbReference type="RefSeq" id="WP_052676778.1">
    <property type="nucleotide sequence ID" value="NZ_JYJA01000034.1"/>
</dbReference>
<dbReference type="InterPro" id="IPR018929">
    <property type="entry name" value="DUF2510"/>
</dbReference>
<name>A0A0M2HE79_MICTR</name>
<gene>
    <name evidence="4" type="ORF">RS82_02094</name>
</gene>
<proteinExistence type="predicted"/>
<keyword evidence="2" id="KW-0812">Transmembrane</keyword>
<feature type="region of interest" description="Disordered" evidence="1">
    <location>
        <begin position="122"/>
        <end position="176"/>
    </location>
</feature>
<feature type="transmembrane region" description="Helical" evidence="2">
    <location>
        <begin position="272"/>
        <end position="296"/>
    </location>
</feature>
<protein>
    <recommendedName>
        <fullName evidence="3">DUF2510 domain-containing protein</fullName>
    </recommendedName>
</protein>